<protein>
    <recommendedName>
        <fullName evidence="5">Universal stress protein</fullName>
    </recommendedName>
</protein>
<dbReference type="PANTHER" id="PTHR46268">
    <property type="entry name" value="STRESS RESPONSE PROTEIN NHAX"/>
    <property type="match status" value="1"/>
</dbReference>
<evidence type="ECO:0000256" key="2">
    <source>
        <dbReference type="ARBA" id="ARBA00008791"/>
    </source>
</evidence>
<evidence type="ECO:0000256" key="5">
    <source>
        <dbReference type="PIRNR" id="PIRNR006276"/>
    </source>
</evidence>
<proteinExistence type="inferred from homology"/>
<comment type="similarity">
    <text evidence="2 5">Belongs to the universal stress protein A family.</text>
</comment>
<organism evidence="7 8">
    <name type="scientific">Vibrio marisflavi CECT 7928</name>
    <dbReference type="NCBI Taxonomy" id="634439"/>
    <lineage>
        <taxon>Bacteria</taxon>
        <taxon>Pseudomonadati</taxon>
        <taxon>Pseudomonadota</taxon>
        <taxon>Gammaproteobacteria</taxon>
        <taxon>Vibrionales</taxon>
        <taxon>Vibrionaceae</taxon>
        <taxon>Vibrio</taxon>
    </lineage>
</organism>
<dbReference type="InterPro" id="IPR006015">
    <property type="entry name" value="Universal_stress_UspA"/>
</dbReference>
<gene>
    <name evidence="7" type="primary">uspA_1</name>
    <name evidence="7" type="ORF">VMF7928_01314</name>
</gene>
<evidence type="ECO:0000256" key="3">
    <source>
        <dbReference type="ARBA" id="ARBA00011738"/>
    </source>
</evidence>
<dbReference type="PIRSF" id="PIRSF006276">
    <property type="entry name" value="UspA"/>
    <property type="match status" value="1"/>
</dbReference>
<name>A0ABM9A267_9VIBR</name>
<accession>A0ABM9A267</accession>
<dbReference type="RefSeq" id="WP_237360655.1">
    <property type="nucleotide sequence ID" value="NZ_CAKLDM010000001.1"/>
</dbReference>
<comment type="subcellular location">
    <subcellularLocation>
        <location evidence="1 5">Cytoplasm</location>
    </subcellularLocation>
</comment>
<keyword evidence="8" id="KW-1185">Reference proteome</keyword>
<comment type="caution">
    <text evidence="7">The sequence shown here is derived from an EMBL/GenBank/DDBJ whole genome shotgun (WGS) entry which is preliminary data.</text>
</comment>
<feature type="domain" description="UspA" evidence="6">
    <location>
        <begin position="3"/>
        <end position="133"/>
    </location>
</feature>
<comment type="subunit">
    <text evidence="3">Homodimer.</text>
</comment>
<dbReference type="Proteomes" id="UP000838748">
    <property type="component" value="Unassembled WGS sequence"/>
</dbReference>
<keyword evidence="4 5" id="KW-0963">Cytoplasm</keyword>
<dbReference type="Gene3D" id="3.40.50.620">
    <property type="entry name" value="HUPs"/>
    <property type="match status" value="1"/>
</dbReference>
<evidence type="ECO:0000313" key="8">
    <source>
        <dbReference type="Proteomes" id="UP000838748"/>
    </source>
</evidence>
<dbReference type="PANTHER" id="PTHR46268:SF23">
    <property type="entry name" value="UNIVERSAL STRESS PROTEIN A-RELATED"/>
    <property type="match status" value="1"/>
</dbReference>
<dbReference type="InterPro" id="IPR006016">
    <property type="entry name" value="UspA"/>
</dbReference>
<evidence type="ECO:0000313" key="7">
    <source>
        <dbReference type="EMBL" id="CAH0537761.1"/>
    </source>
</evidence>
<dbReference type="Pfam" id="PF00582">
    <property type="entry name" value="Usp"/>
    <property type="match status" value="1"/>
</dbReference>
<dbReference type="SUPFAM" id="SSF52402">
    <property type="entry name" value="Adenine nucleotide alpha hydrolases-like"/>
    <property type="match status" value="1"/>
</dbReference>
<sequence length="136" mass="15163">MTYKHIMVAVDLSEESHLLVEKAIALANPLNAKLSFIHIDDSYAEAYIGFVDIKAKLKEASQSEMQKLVDMTDYPVKHTLVGSGHLDEELSQAIEKYNVDLLVCGHHQNFVSKFISSAKKIINSSPVDMLVVPLNH</sequence>
<evidence type="ECO:0000259" key="6">
    <source>
        <dbReference type="Pfam" id="PF00582"/>
    </source>
</evidence>
<evidence type="ECO:0000256" key="4">
    <source>
        <dbReference type="ARBA" id="ARBA00022490"/>
    </source>
</evidence>
<evidence type="ECO:0000256" key="1">
    <source>
        <dbReference type="ARBA" id="ARBA00004496"/>
    </source>
</evidence>
<reference evidence="7" key="1">
    <citation type="submission" date="2021-11" db="EMBL/GenBank/DDBJ databases">
        <authorList>
            <person name="Rodrigo-Torres L."/>
            <person name="Arahal R. D."/>
            <person name="Lucena T."/>
        </authorList>
    </citation>
    <scope>NUCLEOTIDE SEQUENCE</scope>
    <source>
        <strain evidence="7">CECT 7928</strain>
    </source>
</reference>
<dbReference type="InterPro" id="IPR014729">
    <property type="entry name" value="Rossmann-like_a/b/a_fold"/>
</dbReference>
<dbReference type="EMBL" id="CAKLDM010000001">
    <property type="protein sequence ID" value="CAH0537761.1"/>
    <property type="molecule type" value="Genomic_DNA"/>
</dbReference>